<dbReference type="Pfam" id="PF00753">
    <property type="entry name" value="Lactamase_B"/>
    <property type="match status" value="1"/>
</dbReference>
<dbReference type="PANTHER" id="PTHR42951:SF14">
    <property type="entry name" value="METALLO-BETA-LACTAMASE SUPERFAMILY PROTEIN"/>
    <property type="match status" value="1"/>
</dbReference>
<evidence type="ECO:0000313" key="3">
    <source>
        <dbReference type="Proteomes" id="UP000736672"/>
    </source>
</evidence>
<keyword evidence="3" id="KW-1185">Reference proteome</keyword>
<dbReference type="OrthoDB" id="536211at2759"/>
<reference evidence="2" key="1">
    <citation type="journal article" date="2021" name="Nat. Commun.">
        <title>Genetic determinants of endophytism in the Arabidopsis root mycobiome.</title>
        <authorList>
            <person name="Mesny F."/>
            <person name="Miyauchi S."/>
            <person name="Thiergart T."/>
            <person name="Pickel B."/>
            <person name="Atanasova L."/>
            <person name="Karlsson M."/>
            <person name="Huettel B."/>
            <person name="Barry K.W."/>
            <person name="Haridas S."/>
            <person name="Chen C."/>
            <person name="Bauer D."/>
            <person name="Andreopoulos W."/>
            <person name="Pangilinan J."/>
            <person name="LaButti K."/>
            <person name="Riley R."/>
            <person name="Lipzen A."/>
            <person name="Clum A."/>
            <person name="Drula E."/>
            <person name="Henrissat B."/>
            <person name="Kohler A."/>
            <person name="Grigoriev I.V."/>
            <person name="Martin F.M."/>
            <person name="Hacquard S."/>
        </authorList>
    </citation>
    <scope>NUCLEOTIDE SEQUENCE</scope>
    <source>
        <strain evidence="2">FSSC 5 MPI-SDFR-AT-0091</strain>
    </source>
</reference>
<name>A0A9P9G1P4_FUSSL</name>
<sequence>MKFSAILGAVPLNSWWSSPVGASQLKSYHLESSEPTLCSVSTLIIGSQAGVLFDPPWFTKDGERLAEWAKDLLQDKPLSAIFTTHHHPDHTWSVNQLLEAFPAAKYYSTPQTRHAFVESTADKVRFWKTVVGEGNFPDEPVTPEAFNHTFFTLPGDESSPFVLLSPLIGDAVDHAAFWLPAERILIAGDLVYGKAYPPLMSDVPTLDLAHAWEKALLFMKALKPSITYPGHADPNGPLDGDTDIDFTLEYVRYFIKEVLEAPKQLCVREIYDLLINNFPSATRNASFLTQVTAETFGSDGKVWEENNHEDLTLRKSETLNAWQLPLERNTEPGRDRDEL</sequence>
<gene>
    <name evidence="2" type="ORF">B0J15DRAFT_556080</name>
</gene>
<dbReference type="InterPro" id="IPR001279">
    <property type="entry name" value="Metallo-B-lactamas"/>
</dbReference>
<protein>
    <submittedName>
        <fullName evidence="2">Beta-lactamase-like protein</fullName>
    </submittedName>
</protein>
<dbReference type="SUPFAM" id="SSF56281">
    <property type="entry name" value="Metallo-hydrolase/oxidoreductase"/>
    <property type="match status" value="1"/>
</dbReference>
<accession>A0A9P9G1P4</accession>
<dbReference type="PANTHER" id="PTHR42951">
    <property type="entry name" value="METALLO-BETA-LACTAMASE DOMAIN-CONTAINING"/>
    <property type="match status" value="1"/>
</dbReference>
<feature type="domain" description="Metallo-beta-lactamase" evidence="1">
    <location>
        <begin position="38"/>
        <end position="231"/>
    </location>
</feature>
<dbReference type="SMART" id="SM00849">
    <property type="entry name" value="Lactamase_B"/>
    <property type="match status" value="1"/>
</dbReference>
<dbReference type="InterPro" id="IPR050855">
    <property type="entry name" value="NDM-1-like"/>
</dbReference>
<evidence type="ECO:0000259" key="1">
    <source>
        <dbReference type="SMART" id="SM00849"/>
    </source>
</evidence>
<organism evidence="2 3">
    <name type="scientific">Fusarium solani</name>
    <name type="common">Filamentous fungus</name>
    <dbReference type="NCBI Taxonomy" id="169388"/>
    <lineage>
        <taxon>Eukaryota</taxon>
        <taxon>Fungi</taxon>
        <taxon>Dikarya</taxon>
        <taxon>Ascomycota</taxon>
        <taxon>Pezizomycotina</taxon>
        <taxon>Sordariomycetes</taxon>
        <taxon>Hypocreomycetidae</taxon>
        <taxon>Hypocreales</taxon>
        <taxon>Nectriaceae</taxon>
        <taxon>Fusarium</taxon>
        <taxon>Fusarium solani species complex</taxon>
    </lineage>
</organism>
<proteinExistence type="predicted"/>
<dbReference type="Proteomes" id="UP000736672">
    <property type="component" value="Unassembled WGS sequence"/>
</dbReference>
<dbReference type="AlphaFoldDB" id="A0A9P9G1P4"/>
<evidence type="ECO:0000313" key="2">
    <source>
        <dbReference type="EMBL" id="KAH7230342.1"/>
    </source>
</evidence>
<dbReference type="InterPro" id="IPR036866">
    <property type="entry name" value="RibonucZ/Hydroxyglut_hydro"/>
</dbReference>
<dbReference type="Gene3D" id="3.60.15.10">
    <property type="entry name" value="Ribonuclease Z/Hydroxyacylglutathione hydrolase-like"/>
    <property type="match status" value="1"/>
</dbReference>
<dbReference type="EMBL" id="JAGTJS010000038">
    <property type="protein sequence ID" value="KAH7230342.1"/>
    <property type="molecule type" value="Genomic_DNA"/>
</dbReference>
<comment type="caution">
    <text evidence="2">The sequence shown here is derived from an EMBL/GenBank/DDBJ whole genome shotgun (WGS) entry which is preliminary data.</text>
</comment>